<evidence type="ECO:0000256" key="14">
    <source>
        <dbReference type="HAMAP-Rule" id="MF_02081"/>
    </source>
</evidence>
<keyword evidence="10 14" id="KW-0573">Peptidoglycan synthesis</keyword>
<feature type="domain" description="Penicillin-binding protein transpeptidase" evidence="15">
    <location>
        <begin position="267"/>
        <end position="610"/>
    </location>
</feature>
<keyword evidence="9 14" id="KW-0133">Cell shape</keyword>
<dbReference type="InterPro" id="IPR012338">
    <property type="entry name" value="Beta-lactam/transpept-like"/>
</dbReference>
<evidence type="ECO:0000256" key="1">
    <source>
        <dbReference type="ARBA" id="ARBA00004167"/>
    </source>
</evidence>
<dbReference type="Gene3D" id="3.40.710.10">
    <property type="entry name" value="DD-peptidase/beta-lactamase superfamily"/>
    <property type="match status" value="1"/>
</dbReference>
<comment type="function">
    <text evidence="14">Catalyzes cross-linking of the peptidoglycan cell wall.</text>
</comment>
<dbReference type="PANTHER" id="PTHR30627">
    <property type="entry name" value="PEPTIDOGLYCAN D,D-TRANSPEPTIDASE"/>
    <property type="match status" value="1"/>
</dbReference>
<keyword evidence="3 14" id="KW-1003">Cell membrane</keyword>
<evidence type="ECO:0000256" key="8">
    <source>
        <dbReference type="ARBA" id="ARBA00022801"/>
    </source>
</evidence>
<evidence type="ECO:0000259" key="15">
    <source>
        <dbReference type="Pfam" id="PF00905"/>
    </source>
</evidence>
<evidence type="ECO:0000256" key="10">
    <source>
        <dbReference type="ARBA" id="ARBA00022984"/>
    </source>
</evidence>
<name>A0A363UJS9_9GAMM</name>
<evidence type="ECO:0000256" key="9">
    <source>
        <dbReference type="ARBA" id="ARBA00022960"/>
    </source>
</evidence>
<dbReference type="InterPro" id="IPR001460">
    <property type="entry name" value="PCN-bd_Tpept"/>
</dbReference>
<dbReference type="UniPathway" id="UPA00219"/>
<dbReference type="GO" id="GO:0071972">
    <property type="term" value="F:peptidoglycan L,D-transpeptidase activity"/>
    <property type="evidence" value="ECO:0007669"/>
    <property type="project" value="TreeGrafter"/>
</dbReference>
<comment type="pathway">
    <text evidence="14">Cell wall biogenesis; peptidoglycan biosynthesis.</text>
</comment>
<gene>
    <name evidence="14 17" type="primary">mrdA</name>
    <name evidence="17" type="ORF">DEH80_11290</name>
</gene>
<dbReference type="Proteomes" id="UP000251800">
    <property type="component" value="Unassembled WGS sequence"/>
</dbReference>
<dbReference type="SUPFAM" id="SSF56519">
    <property type="entry name" value="Penicillin binding protein dimerisation domain"/>
    <property type="match status" value="1"/>
</dbReference>
<comment type="subcellular location">
    <subcellularLocation>
        <location evidence="14">Cell inner membrane</location>
        <topology evidence="14">Single-pass membrane protein</topology>
    </subcellularLocation>
    <subcellularLocation>
        <location evidence="2">Cell membrane</location>
    </subcellularLocation>
    <subcellularLocation>
        <location evidence="1">Membrane</location>
        <topology evidence="1">Single-pass membrane protein</topology>
    </subcellularLocation>
</comment>
<dbReference type="AlphaFoldDB" id="A0A363UJS9"/>
<keyword evidence="8 14" id="KW-0378">Hydrolase</keyword>
<comment type="caution">
    <text evidence="17">The sequence shown here is derived from an EMBL/GenBank/DDBJ whole genome shotgun (WGS) entry which is preliminary data.</text>
</comment>
<evidence type="ECO:0000256" key="6">
    <source>
        <dbReference type="ARBA" id="ARBA00022670"/>
    </source>
</evidence>
<evidence type="ECO:0000256" key="5">
    <source>
        <dbReference type="ARBA" id="ARBA00022645"/>
    </source>
</evidence>
<keyword evidence="5 14" id="KW-0121">Carboxypeptidase</keyword>
<dbReference type="GO" id="GO:0008360">
    <property type="term" value="P:regulation of cell shape"/>
    <property type="evidence" value="ECO:0007669"/>
    <property type="project" value="UniProtKB-KW"/>
</dbReference>
<dbReference type="InterPro" id="IPR050515">
    <property type="entry name" value="Beta-lactam/transpept"/>
</dbReference>
<dbReference type="RefSeq" id="WP_109720606.1">
    <property type="nucleotide sequence ID" value="NZ_QEQK01000009.1"/>
</dbReference>
<evidence type="ECO:0000256" key="12">
    <source>
        <dbReference type="ARBA" id="ARBA00023136"/>
    </source>
</evidence>
<dbReference type="GO" id="GO:0006508">
    <property type="term" value="P:proteolysis"/>
    <property type="evidence" value="ECO:0007669"/>
    <property type="project" value="UniProtKB-KW"/>
</dbReference>
<dbReference type="GO" id="GO:0005886">
    <property type="term" value="C:plasma membrane"/>
    <property type="evidence" value="ECO:0007669"/>
    <property type="project" value="UniProtKB-SubCell"/>
</dbReference>
<comment type="similarity">
    <text evidence="14">Belongs to the transpeptidase family. MrdA subfamily.</text>
</comment>
<keyword evidence="18" id="KW-1185">Reference proteome</keyword>
<dbReference type="NCBIfam" id="TIGR03423">
    <property type="entry name" value="pbp2_mrdA"/>
    <property type="match status" value="1"/>
</dbReference>
<keyword evidence="6 14" id="KW-0645">Protease</keyword>
<keyword evidence="4 14" id="KW-0997">Cell inner membrane</keyword>
<protein>
    <recommendedName>
        <fullName evidence="14">Peptidoglycan D,D-transpeptidase MrdA</fullName>
        <ecNumber evidence="14">3.4.16.4</ecNumber>
    </recommendedName>
    <alternativeName>
        <fullName evidence="14">Penicillin-binding protein 2</fullName>
        <shortName evidence="14">PBP-2</shortName>
    </alternativeName>
</protein>
<proteinExistence type="inferred from homology"/>
<feature type="domain" description="Penicillin-binding protein dimerisation" evidence="16">
    <location>
        <begin position="64"/>
        <end position="234"/>
    </location>
</feature>
<dbReference type="HAMAP" id="MF_02081">
    <property type="entry name" value="MrdA_transpept"/>
    <property type="match status" value="1"/>
</dbReference>
<dbReference type="PANTHER" id="PTHR30627:SF2">
    <property type="entry name" value="PEPTIDOGLYCAN D,D-TRANSPEPTIDASE MRDA"/>
    <property type="match status" value="1"/>
</dbReference>
<keyword evidence="11 14" id="KW-1133">Transmembrane helix</keyword>
<dbReference type="Gene3D" id="3.90.1310.10">
    <property type="entry name" value="Penicillin-binding protein 2a (Domain 2)"/>
    <property type="match status" value="1"/>
</dbReference>
<dbReference type="Gene3D" id="3.30.1390.30">
    <property type="entry name" value="Penicillin-binding protein 2a, domain 3"/>
    <property type="match status" value="1"/>
</dbReference>
<evidence type="ECO:0000256" key="13">
    <source>
        <dbReference type="ARBA" id="ARBA00023316"/>
    </source>
</evidence>
<dbReference type="EMBL" id="QEQK01000009">
    <property type="protein sequence ID" value="PWN55682.1"/>
    <property type="molecule type" value="Genomic_DNA"/>
</dbReference>
<comment type="caution">
    <text evidence="14">Lacks conserved residue(s) required for the propagation of feature annotation.</text>
</comment>
<organism evidence="17 18">
    <name type="scientific">Abyssibacter profundi</name>
    <dbReference type="NCBI Taxonomy" id="2182787"/>
    <lineage>
        <taxon>Bacteria</taxon>
        <taxon>Pseudomonadati</taxon>
        <taxon>Pseudomonadota</taxon>
        <taxon>Gammaproteobacteria</taxon>
        <taxon>Chromatiales</taxon>
        <taxon>Oceanococcaceae</taxon>
        <taxon>Abyssibacter</taxon>
    </lineage>
</organism>
<keyword evidence="13 14" id="KW-0961">Cell wall biogenesis/degradation</keyword>
<feature type="active site" description="Acyl-ester intermediate" evidence="14">
    <location>
        <position position="326"/>
    </location>
</feature>
<dbReference type="InterPro" id="IPR017790">
    <property type="entry name" value="Penicillin-binding_protein_2"/>
</dbReference>
<feature type="transmembrane region" description="Helical" evidence="14">
    <location>
        <begin position="21"/>
        <end position="40"/>
    </location>
</feature>
<dbReference type="GO" id="GO:0008658">
    <property type="term" value="F:penicillin binding"/>
    <property type="evidence" value="ECO:0007669"/>
    <property type="project" value="UniProtKB-UniRule"/>
</dbReference>
<dbReference type="Pfam" id="PF00905">
    <property type="entry name" value="Transpeptidase"/>
    <property type="match status" value="1"/>
</dbReference>
<reference evidence="17 18" key="1">
    <citation type="submission" date="2018-05" db="EMBL/GenBank/DDBJ databases">
        <title>Abyssibacter profundi OUC007T gen. nov., sp. nov, a marine bacterium isolated from seawater of the Mariana Trench.</title>
        <authorList>
            <person name="Zhou S."/>
        </authorList>
    </citation>
    <scope>NUCLEOTIDE SEQUENCE [LARGE SCALE GENOMIC DNA]</scope>
    <source>
        <strain evidence="17 18">OUC007</strain>
    </source>
</reference>
<dbReference type="GO" id="GO:0009252">
    <property type="term" value="P:peptidoglycan biosynthetic process"/>
    <property type="evidence" value="ECO:0007669"/>
    <property type="project" value="UniProtKB-UniRule"/>
</dbReference>
<keyword evidence="7 14" id="KW-0812">Transmembrane</keyword>
<accession>A0A363UJS9</accession>
<comment type="catalytic activity">
    <reaction evidence="14">
        <text>Preferential cleavage: (Ac)2-L-Lys-D-Ala-|-D-Ala. Also transpeptidation of peptidyl-alanyl moieties that are N-acyl substituents of D-alanine.</text>
        <dbReference type="EC" id="3.4.16.4"/>
    </reaction>
</comment>
<evidence type="ECO:0000256" key="4">
    <source>
        <dbReference type="ARBA" id="ARBA00022519"/>
    </source>
</evidence>
<evidence type="ECO:0000256" key="11">
    <source>
        <dbReference type="ARBA" id="ARBA00022989"/>
    </source>
</evidence>
<keyword evidence="12 14" id="KW-0472">Membrane</keyword>
<dbReference type="InterPro" id="IPR036138">
    <property type="entry name" value="PBP_dimer_sf"/>
</dbReference>
<evidence type="ECO:0000259" key="16">
    <source>
        <dbReference type="Pfam" id="PF03717"/>
    </source>
</evidence>
<evidence type="ECO:0000313" key="17">
    <source>
        <dbReference type="EMBL" id="PWN55682.1"/>
    </source>
</evidence>
<dbReference type="GO" id="GO:0009002">
    <property type="term" value="F:serine-type D-Ala-D-Ala carboxypeptidase activity"/>
    <property type="evidence" value="ECO:0007669"/>
    <property type="project" value="UniProtKB-UniRule"/>
</dbReference>
<dbReference type="SUPFAM" id="SSF56601">
    <property type="entry name" value="beta-lactamase/transpeptidase-like"/>
    <property type="match status" value="1"/>
</dbReference>
<dbReference type="InterPro" id="IPR005311">
    <property type="entry name" value="PBP_dimer"/>
</dbReference>
<dbReference type="Pfam" id="PF03717">
    <property type="entry name" value="PBP_dimer"/>
    <property type="match status" value="1"/>
</dbReference>
<sequence length="617" mass="67298">MSEIKSIKNPFAERQLTLVRAIIAGIGVVGLTLVLVGRLGQLQVMDHAVYATRSDDNRMRVRIIAPARGLIYDRTGVVLAENLPTYQLEIVPEQVHDVEDTVTALAELIDIPDRDRERFYRRVDQEPAFSSIPLRTRLTPEEVAAFEVNRQDFRGVEIHAALTRRYPLGQLAAHVVGYVGSLSEADAARLDPRRYRGTQRIGKVGVEAAHESLLHGEPGSKIIEANAQGRTLRDLDYQRPSAGENLYLTLDARIQEAAVTALGQHDGAVVAIDPNNGDILALVSRPSFDPHLFVDGIDYVTYAGLNADPGRPLFNRALQGQYPPGSTVKPVMALAGLEAGVTTPRHREMCIGYFMLPNNERRYRDWKRSGHGLVDMHDAIAQSCDVYFYQLALDIGIDQIHDFLGLFGLGSTLGVDLPGEKPGLLPSRDWKRAVRNETWYPGETLNVGIGQGFMTTTPLQLAHMTAMLATRGQGYRPRILSAKQIPSTGEVISYEPTPLPPMHLGDEAYWDKVAASMEAVMHTPRGTATSSGAGASYRIAGKSGTAQVTGLSQEDDQAPDLLDVPRELRDHALFVAYAPSDNPQIAVAVIAEHAGSGGRVAGPIARAVMDARLEPSP</sequence>
<dbReference type="GO" id="GO:0071555">
    <property type="term" value="P:cell wall organization"/>
    <property type="evidence" value="ECO:0007669"/>
    <property type="project" value="UniProtKB-KW"/>
</dbReference>
<evidence type="ECO:0000256" key="3">
    <source>
        <dbReference type="ARBA" id="ARBA00022475"/>
    </source>
</evidence>
<dbReference type="OrthoDB" id="9766847at2"/>
<dbReference type="EC" id="3.4.16.4" evidence="14"/>
<evidence type="ECO:0000256" key="2">
    <source>
        <dbReference type="ARBA" id="ARBA00004236"/>
    </source>
</evidence>
<evidence type="ECO:0000313" key="18">
    <source>
        <dbReference type="Proteomes" id="UP000251800"/>
    </source>
</evidence>
<evidence type="ECO:0000256" key="7">
    <source>
        <dbReference type="ARBA" id="ARBA00022692"/>
    </source>
</evidence>